<sequence>MEISGSDEPCPRGLAEKYRYHPFITARAAREDNASVSGAQSASPLDLSVRRANNRLVSFPRIGLSDKLKKHRYRGMTQDNEEGGVTVSRRRDASRWFHLTCQIFEYPQWRDRRISSPMPLAGNAMTPGEGMTQNNGKFVLTSDAEKSRVLAEIMQLERPNIGGSLTFFEQAGSSEDG</sequence>
<accession>A0A9P7VWY2</accession>
<proteinExistence type="predicted"/>
<evidence type="ECO:0000313" key="2">
    <source>
        <dbReference type="Proteomes" id="UP000812287"/>
    </source>
</evidence>
<dbReference type="EMBL" id="MU250531">
    <property type="protein sequence ID" value="KAG7447689.1"/>
    <property type="molecule type" value="Genomic_DNA"/>
</dbReference>
<evidence type="ECO:0000313" key="1">
    <source>
        <dbReference type="EMBL" id="KAG7447689.1"/>
    </source>
</evidence>
<reference evidence="1" key="1">
    <citation type="submission" date="2020-11" db="EMBL/GenBank/DDBJ databases">
        <title>Adaptations for nitrogen fixation in a non-lichenized fungal sporocarp promotes dispersal by wood-feeding termites.</title>
        <authorList>
            <consortium name="DOE Joint Genome Institute"/>
            <person name="Koch R.A."/>
            <person name="Yoon G."/>
            <person name="Arayal U."/>
            <person name="Lail K."/>
            <person name="Amirebrahimi M."/>
            <person name="Labutti K."/>
            <person name="Lipzen A."/>
            <person name="Riley R."/>
            <person name="Barry K."/>
            <person name="Henrissat B."/>
            <person name="Grigoriev I.V."/>
            <person name="Herr J.R."/>
            <person name="Aime M.C."/>
        </authorList>
    </citation>
    <scope>NUCLEOTIDE SEQUENCE</scope>
    <source>
        <strain evidence="1">MCA 3950</strain>
    </source>
</reference>
<keyword evidence="2" id="KW-1185">Reference proteome</keyword>
<organism evidence="1 2">
    <name type="scientific">Guyanagaster necrorhizus</name>
    <dbReference type="NCBI Taxonomy" id="856835"/>
    <lineage>
        <taxon>Eukaryota</taxon>
        <taxon>Fungi</taxon>
        <taxon>Dikarya</taxon>
        <taxon>Basidiomycota</taxon>
        <taxon>Agaricomycotina</taxon>
        <taxon>Agaricomycetes</taxon>
        <taxon>Agaricomycetidae</taxon>
        <taxon>Agaricales</taxon>
        <taxon>Marasmiineae</taxon>
        <taxon>Physalacriaceae</taxon>
        <taxon>Guyanagaster</taxon>
    </lineage>
</organism>
<dbReference type="AlphaFoldDB" id="A0A9P7VWY2"/>
<comment type="caution">
    <text evidence="1">The sequence shown here is derived from an EMBL/GenBank/DDBJ whole genome shotgun (WGS) entry which is preliminary data.</text>
</comment>
<name>A0A9P7VWY2_9AGAR</name>
<protein>
    <submittedName>
        <fullName evidence="1">Uncharacterized protein</fullName>
    </submittedName>
</protein>
<dbReference type="GeneID" id="66106410"/>
<dbReference type="RefSeq" id="XP_043041189.1">
    <property type="nucleotide sequence ID" value="XM_043184113.1"/>
</dbReference>
<gene>
    <name evidence="1" type="ORF">BT62DRAFT_918934</name>
</gene>
<dbReference type="Proteomes" id="UP000812287">
    <property type="component" value="Unassembled WGS sequence"/>
</dbReference>